<proteinExistence type="predicted"/>
<reference evidence="2" key="1">
    <citation type="journal article" date="2015" name="J. Biotechnol.">
        <title>Complete genome sequence of Streptomyces ambofaciens ATCC 23877, the spiramycin producer.</title>
        <authorList>
            <person name="Thibessard A."/>
            <person name="Haas D."/>
            <person name="Gerbaud C."/>
            <person name="Aigle B."/>
            <person name="Lautru S."/>
            <person name="Pernodet J.L."/>
            <person name="Leblond P."/>
        </authorList>
    </citation>
    <scope>NUCLEOTIDE SEQUENCE [LARGE SCALE GENOMIC DNA]</scope>
    <source>
        <strain evidence="2">ATCC 23877 / 3486 / DSM 40053 / JCM 4204 / NBRC 12836 / NRRL B-2516</strain>
    </source>
</reference>
<gene>
    <name evidence="1" type="ORF">SAM23877_5704</name>
</gene>
<dbReference type="EMBL" id="CP012382">
    <property type="protein sequence ID" value="AKZ58749.1"/>
    <property type="molecule type" value="Genomic_DNA"/>
</dbReference>
<evidence type="ECO:0000313" key="2">
    <source>
        <dbReference type="Proteomes" id="UP000061018"/>
    </source>
</evidence>
<accession>A0A0K2B0E4</accession>
<sequence length="91" mass="10529">MISTGLVNVWPKRHQFRAFLCHIRSNVCLLHRMRGSRVNDFCDTYPISNSHRIECHAVRRPVPYEVPRAWTERRGRVLGGGRGGRPHLGAR</sequence>
<protein>
    <submittedName>
        <fullName evidence="1">Uncharacterized protein</fullName>
    </submittedName>
</protein>
<evidence type="ECO:0000313" key="1">
    <source>
        <dbReference type="EMBL" id="AKZ58749.1"/>
    </source>
</evidence>
<organism evidence="1 2">
    <name type="scientific">Streptomyces ambofaciens (strain ATCC 23877 / 3486 / DSM 40053 / JCM 4204 / NBRC 12836 / NRRL B-2516)</name>
    <dbReference type="NCBI Taxonomy" id="278992"/>
    <lineage>
        <taxon>Bacteria</taxon>
        <taxon>Bacillati</taxon>
        <taxon>Actinomycetota</taxon>
        <taxon>Actinomycetes</taxon>
        <taxon>Kitasatosporales</taxon>
        <taxon>Streptomycetaceae</taxon>
        <taxon>Streptomyces</taxon>
    </lineage>
</organism>
<dbReference type="KEGG" id="samb:SAM23877_5704"/>
<dbReference type="AlphaFoldDB" id="A0A0K2B0E4"/>
<dbReference type="Proteomes" id="UP000061018">
    <property type="component" value="Chromosome"/>
</dbReference>
<name>A0A0K2B0E4_STRA7</name>